<feature type="transmembrane region" description="Helical" evidence="2">
    <location>
        <begin position="447"/>
        <end position="470"/>
    </location>
</feature>
<accession>A0A0B7KDX8</accession>
<protein>
    <recommendedName>
        <fullName evidence="3">DUF6536 domain-containing protein</fullName>
    </recommendedName>
</protein>
<dbReference type="PANTHER" id="PTHR35395:SF1">
    <property type="entry name" value="DUF6536 DOMAIN-CONTAINING PROTEIN"/>
    <property type="match status" value="1"/>
</dbReference>
<feature type="transmembrane region" description="Helical" evidence="2">
    <location>
        <begin position="353"/>
        <end position="379"/>
    </location>
</feature>
<feature type="compositionally biased region" description="Polar residues" evidence="1">
    <location>
        <begin position="71"/>
        <end position="81"/>
    </location>
</feature>
<keyword evidence="2" id="KW-1133">Transmembrane helix</keyword>
<feature type="compositionally biased region" description="Low complexity" evidence="1">
    <location>
        <begin position="11"/>
        <end position="21"/>
    </location>
</feature>
<feature type="transmembrane region" description="Helical" evidence="2">
    <location>
        <begin position="314"/>
        <end position="333"/>
    </location>
</feature>
<proteinExistence type="predicted"/>
<feature type="compositionally biased region" description="Low complexity" evidence="1">
    <location>
        <begin position="45"/>
        <end position="62"/>
    </location>
</feature>
<dbReference type="EMBL" id="CDPU01000033">
    <property type="protein sequence ID" value="CEO53150.1"/>
    <property type="molecule type" value="Genomic_DNA"/>
</dbReference>
<evidence type="ECO:0000313" key="4">
    <source>
        <dbReference type="EMBL" id="CEO53150.1"/>
    </source>
</evidence>
<feature type="transmembrane region" description="Helical" evidence="2">
    <location>
        <begin position="256"/>
        <end position="276"/>
    </location>
</feature>
<reference evidence="4" key="1">
    <citation type="submission" date="2015-01" db="EMBL/GenBank/DDBJ databases">
        <authorList>
            <person name="Durling Mikael"/>
        </authorList>
    </citation>
    <scope>NUCLEOTIDE SEQUENCE</scope>
</reference>
<dbReference type="PANTHER" id="PTHR35395">
    <property type="entry name" value="DUF6536 DOMAIN-CONTAINING PROTEIN"/>
    <property type="match status" value="1"/>
</dbReference>
<evidence type="ECO:0000256" key="2">
    <source>
        <dbReference type="SAM" id="Phobius"/>
    </source>
</evidence>
<feature type="transmembrane region" description="Helical" evidence="2">
    <location>
        <begin position="563"/>
        <end position="583"/>
    </location>
</feature>
<feature type="transmembrane region" description="Helical" evidence="2">
    <location>
        <begin position="493"/>
        <end position="515"/>
    </location>
</feature>
<dbReference type="InterPro" id="IPR046623">
    <property type="entry name" value="DUF6536"/>
</dbReference>
<evidence type="ECO:0000259" key="3">
    <source>
        <dbReference type="Pfam" id="PF20163"/>
    </source>
</evidence>
<sequence length="680" mass="72907">MGTFSAGTAGRRPSASTTHSSSTHRHAGQNSMAIESIPEIPGIDSSNGSRNVTTSSSNNRSGLNWPFRGHSLSSGQHSAQHSAKHSAQHSAKLSQNSFARSHSSFGRRNSGWINLRPASSVLGSDIIPDYVVNFLRGETPESLAKKREKEEAGRAQNEAHVLSDRFSGFDFFSQSRSGSRAGDVEGMLAAGEGQQGFARKMMTGWRAGIVLIIFLGLLILVGTIVCLVLAVINNFLTAEEMAVVTKDCAEIGRIDQGIQAVVNVLSLFFIASATYVSQVLVSPTREEVDAAHAKFSWFDIGIPTLKNFGGISTLRTVLALTAVFLAVGSQIIYNSLIFTDIGTSKANDETCSLILNGPILGALAVLNLLFILVLALALATTSAHNPLVTLGDALSSFLADPDSTTQGACLLSKADIKTGLWANGEIKSKYWFNEPHRWYQTPSRTRWLIWAVIWLLSAGMSAAMLSVVMVDNSNAAFQALETPTKTYILSKGIPSAGVAVLLALPHLILAALYFATNAMLSVLYLSHEFAKYAEEAMALRVSSYPFGLQRASLYITLPRPISWILFFVFAAMGFMLSQAFNLVKVDDSYVLGMNPLPTVILLALVAATGLLVLGMSLRRTDFPPAEGEENRTANPLILPGGMVAQVLGWGVIQENSDPKVGHAALSGLPVEPMKVGKAYA</sequence>
<evidence type="ECO:0000256" key="1">
    <source>
        <dbReference type="SAM" id="MobiDB-lite"/>
    </source>
</evidence>
<keyword evidence="2" id="KW-0812">Transmembrane</keyword>
<feature type="domain" description="DUF6536" evidence="3">
    <location>
        <begin position="205"/>
        <end position="345"/>
    </location>
</feature>
<organism evidence="4">
    <name type="scientific">Bionectria ochroleuca</name>
    <name type="common">Gliocladium roseum</name>
    <dbReference type="NCBI Taxonomy" id="29856"/>
    <lineage>
        <taxon>Eukaryota</taxon>
        <taxon>Fungi</taxon>
        <taxon>Dikarya</taxon>
        <taxon>Ascomycota</taxon>
        <taxon>Pezizomycotina</taxon>
        <taxon>Sordariomycetes</taxon>
        <taxon>Hypocreomycetidae</taxon>
        <taxon>Hypocreales</taxon>
        <taxon>Bionectriaceae</taxon>
        <taxon>Clonostachys</taxon>
    </lineage>
</organism>
<keyword evidence="2" id="KW-0472">Membrane</keyword>
<dbReference type="AlphaFoldDB" id="A0A0B7KDX8"/>
<name>A0A0B7KDX8_BIOOC</name>
<gene>
    <name evidence="4" type="ORF">BN869_000009208_1</name>
</gene>
<feature type="transmembrane region" description="Helical" evidence="2">
    <location>
        <begin position="209"/>
        <end position="236"/>
    </location>
</feature>
<feature type="transmembrane region" description="Helical" evidence="2">
    <location>
        <begin position="595"/>
        <end position="613"/>
    </location>
</feature>
<feature type="compositionally biased region" description="Polar residues" evidence="1">
    <location>
        <begin position="88"/>
        <end position="107"/>
    </location>
</feature>
<feature type="region of interest" description="Disordered" evidence="1">
    <location>
        <begin position="1"/>
        <end position="110"/>
    </location>
</feature>
<dbReference type="Pfam" id="PF20163">
    <property type="entry name" value="DUF6536"/>
    <property type="match status" value="1"/>
</dbReference>